<dbReference type="PANTHER" id="PTHR11783">
    <property type="entry name" value="SULFOTRANSFERASE SULT"/>
    <property type="match status" value="1"/>
</dbReference>
<gene>
    <name evidence="5" type="ORF">E1163_03965</name>
</gene>
<protein>
    <recommendedName>
        <fullName evidence="4">Sulfotransferase domain-containing protein</fullName>
    </recommendedName>
</protein>
<feature type="region of interest" description="Disordered" evidence="3">
    <location>
        <begin position="268"/>
        <end position="298"/>
    </location>
</feature>
<feature type="compositionally biased region" description="Basic and acidic residues" evidence="3">
    <location>
        <begin position="282"/>
        <end position="292"/>
    </location>
</feature>
<dbReference type="Gene3D" id="3.40.50.300">
    <property type="entry name" value="P-loop containing nucleotide triphosphate hydrolases"/>
    <property type="match status" value="1"/>
</dbReference>
<proteinExistence type="inferred from homology"/>
<evidence type="ECO:0000256" key="2">
    <source>
        <dbReference type="ARBA" id="ARBA00022679"/>
    </source>
</evidence>
<dbReference type="RefSeq" id="WP_155169710.1">
    <property type="nucleotide sequence ID" value="NZ_BAAAFL010000053.1"/>
</dbReference>
<keyword evidence="6" id="KW-1185">Reference proteome</keyword>
<name>A0ABW9RJE9_9BACT</name>
<evidence type="ECO:0000256" key="1">
    <source>
        <dbReference type="ARBA" id="ARBA00005771"/>
    </source>
</evidence>
<dbReference type="InterPro" id="IPR000863">
    <property type="entry name" value="Sulfotransferase_dom"/>
</dbReference>
<dbReference type="Pfam" id="PF00685">
    <property type="entry name" value="Sulfotransfer_1"/>
    <property type="match status" value="1"/>
</dbReference>
<sequence>MKILQSGSPKSGNFWLYKILQQILKRSGRDTVSFIEQHPIYPLAKTWDLNFPEQCRIDVLEITDLQYRYRISSVFNMPIDDIEAYIAGTNHVWTHSPVCKRSEEAFRLFDKIIYIIRDPRDRALSAAKYYTSEYMRKYFPQPESDPQQFLDKNFTRLMQEWVWHVWDHLRLSATHDIHVTFFEGFNSSFQQELTILLDYLKVKLPVIHKAELAQSTSFESMKEESPKHVKKGKSGHWRDKLSEEQMEEAAIIAGPLMQYLGYPLDKDEDFRPNRAHNASNFEKLKQQIKESQKALQSS</sequence>
<keyword evidence="2" id="KW-0808">Transferase</keyword>
<evidence type="ECO:0000259" key="4">
    <source>
        <dbReference type="Pfam" id="PF00685"/>
    </source>
</evidence>
<dbReference type="EMBL" id="SMLW01000364">
    <property type="protein sequence ID" value="MTI24096.1"/>
    <property type="molecule type" value="Genomic_DNA"/>
</dbReference>
<comment type="similarity">
    <text evidence="1">Belongs to the sulfotransferase 1 family.</text>
</comment>
<feature type="domain" description="Sulfotransferase" evidence="4">
    <location>
        <begin position="3"/>
        <end position="257"/>
    </location>
</feature>
<dbReference type="SUPFAM" id="SSF52540">
    <property type="entry name" value="P-loop containing nucleoside triphosphate hydrolases"/>
    <property type="match status" value="1"/>
</dbReference>
<organism evidence="5 6">
    <name type="scientific">Fulvivirga kasyanovii</name>
    <dbReference type="NCBI Taxonomy" id="396812"/>
    <lineage>
        <taxon>Bacteria</taxon>
        <taxon>Pseudomonadati</taxon>
        <taxon>Bacteroidota</taxon>
        <taxon>Cytophagia</taxon>
        <taxon>Cytophagales</taxon>
        <taxon>Fulvivirgaceae</taxon>
        <taxon>Fulvivirga</taxon>
    </lineage>
</organism>
<evidence type="ECO:0000313" key="5">
    <source>
        <dbReference type="EMBL" id="MTI24096.1"/>
    </source>
</evidence>
<dbReference type="InterPro" id="IPR027417">
    <property type="entry name" value="P-loop_NTPase"/>
</dbReference>
<evidence type="ECO:0000313" key="6">
    <source>
        <dbReference type="Proteomes" id="UP000798808"/>
    </source>
</evidence>
<reference evidence="5 6" key="1">
    <citation type="submission" date="2019-02" db="EMBL/GenBank/DDBJ databases">
        <authorList>
            <person name="Goldberg S.R."/>
            <person name="Haltli B.A."/>
            <person name="Correa H."/>
            <person name="Russell K.G."/>
        </authorList>
    </citation>
    <scope>NUCLEOTIDE SEQUENCE [LARGE SCALE GENOMIC DNA]</scope>
    <source>
        <strain evidence="5 6">JCM 16186</strain>
    </source>
</reference>
<comment type="caution">
    <text evidence="5">The sequence shown here is derived from an EMBL/GenBank/DDBJ whole genome shotgun (WGS) entry which is preliminary data.</text>
</comment>
<dbReference type="Proteomes" id="UP000798808">
    <property type="component" value="Unassembled WGS sequence"/>
</dbReference>
<accession>A0ABW9RJE9</accession>
<evidence type="ECO:0000256" key="3">
    <source>
        <dbReference type="SAM" id="MobiDB-lite"/>
    </source>
</evidence>
<feature type="region of interest" description="Disordered" evidence="3">
    <location>
        <begin position="217"/>
        <end position="236"/>
    </location>
</feature>